<dbReference type="Proteomes" id="UP001596060">
    <property type="component" value="Unassembled WGS sequence"/>
</dbReference>
<dbReference type="Gene3D" id="3.40.50.2000">
    <property type="entry name" value="Glycogen Phosphorylase B"/>
    <property type="match status" value="1"/>
</dbReference>
<dbReference type="PANTHER" id="PTHR46401">
    <property type="entry name" value="GLYCOSYLTRANSFERASE WBBK-RELATED"/>
    <property type="match status" value="1"/>
</dbReference>
<accession>A0ABW0P6R9</accession>
<evidence type="ECO:0000313" key="3">
    <source>
        <dbReference type="Proteomes" id="UP001596060"/>
    </source>
</evidence>
<dbReference type="SUPFAM" id="SSF53448">
    <property type="entry name" value="Nucleotide-diphospho-sugar transferases"/>
    <property type="match status" value="1"/>
</dbReference>
<dbReference type="PANTHER" id="PTHR46401:SF2">
    <property type="entry name" value="GLYCOSYLTRANSFERASE WBBK-RELATED"/>
    <property type="match status" value="1"/>
</dbReference>
<dbReference type="Gene3D" id="3.40.50.150">
    <property type="entry name" value="Vaccinia Virus protein VP39"/>
    <property type="match status" value="1"/>
</dbReference>
<keyword evidence="1" id="KW-0808">Transferase</keyword>
<evidence type="ECO:0000313" key="2">
    <source>
        <dbReference type="EMBL" id="MFC5507986.1"/>
    </source>
</evidence>
<dbReference type="InterPro" id="IPR029063">
    <property type="entry name" value="SAM-dependent_MTases_sf"/>
</dbReference>
<sequence length="1004" mass="112564">MSDMNQGVDALEISKIIAPEIKFDEFYQIIESLAASENLTHVLEIGSSAGGGSTEAFVRGLSRNPHHPNLYCIEISKPRFKVLKETYADKVFVHCYNRSTVTVEDFPPPEAISAFYEAEDSGLKKFPLELVQSWRLQDIQYVRDAGVEAGAIEQIKLDHGVDKFDMVLIDGSEFTGTVEYEKVRGARLILLDDTHTFKCWDVRRQLLADPAYEIIADNQMLRNGFSAFRRRPLGKVPCESLPIHFFTIVLNGEPFIRYHEHVFSELPFGWHWHIVEGVADLKHDTAWSIAGGGKISASIHDNGRSNDGTSAYLDDLARRFPENVTIYRKPPGVFWDGKKEMVNAPLPNIDQACLLWQVDNDELWTLEQIKTVHRMFADNPDRHAARYWCWYYVGPDKIISTRYNYAQNPEQEWLRTWRFVPGAIWDAHEPPILVRTEGEGAEARKLDIAGQNPFTHDEMERAGVVFHHFAYATPAQLSFKEQYYGYKGATEMWRNLNEQTGPVLLKHYFAWVSDNTMVDSPAFYGVEPLARPDAATGAWHFDGRGVVNPKAGKNARIVVDGIFWQYLSSGIGRVWENMLSEWVKSGYIDNVVVLDRAGTAPRLPGVHYWSIARHDYAHTARDSQYLEQVCRQLGADLFVSTYYSSPLETPSFFSGYDMIPEMLKYPMDDETWEEKRRSILHASAHSMISSNSAKDLEHLYPEIARGSTHVVYVGAADVFAPPAEETIEAFKMAHDLVGKPYVVMVGERLGYHGHKNGLLAVKALAQIPAAQRPILVCVGGHEMIEPALLQAGAGVEFRRMKLSDADLVACYGGAHAVLYPSLYEGFGMPPLEGMACGTPAIVCRNSSLPEVVGEAGIYVDENDPSDMARTILSLYDSGVRADLIQKGKAQAASFSFHRMAEEMAKALDETIVKLDRREVPRPGPAWKELRAMQRAMQEQGLSIASARVDTSADGANSRAGAMHVAHSQALQNALSEMAAMRNSPFWKLRDVIVAALRKAGLRNR</sequence>
<gene>
    <name evidence="2" type="ORF">ACFPN9_22360</name>
</gene>
<name>A0ABW0P6R9_9HYPH</name>
<proteinExistence type="predicted"/>
<dbReference type="CDD" id="cd03809">
    <property type="entry name" value="GT4_MtfB-like"/>
    <property type="match status" value="1"/>
</dbReference>
<dbReference type="InterPro" id="IPR029044">
    <property type="entry name" value="Nucleotide-diphossugar_trans"/>
</dbReference>
<keyword evidence="3" id="KW-1185">Reference proteome</keyword>
<comment type="caution">
    <text evidence="2">The sequence shown here is derived from an EMBL/GenBank/DDBJ whole genome shotgun (WGS) entry which is preliminary data.</text>
</comment>
<dbReference type="RefSeq" id="WP_377817619.1">
    <property type="nucleotide sequence ID" value="NZ_JBHSLU010000082.1"/>
</dbReference>
<dbReference type="SUPFAM" id="SSF53756">
    <property type="entry name" value="UDP-Glycosyltransferase/glycogen phosphorylase"/>
    <property type="match status" value="1"/>
</dbReference>
<protein>
    <submittedName>
        <fullName evidence="2">Glycosyltransferase family 4 protein</fullName>
    </submittedName>
</protein>
<organism evidence="2 3">
    <name type="scientific">Bosea massiliensis</name>
    <dbReference type="NCBI Taxonomy" id="151419"/>
    <lineage>
        <taxon>Bacteria</taxon>
        <taxon>Pseudomonadati</taxon>
        <taxon>Pseudomonadota</taxon>
        <taxon>Alphaproteobacteria</taxon>
        <taxon>Hyphomicrobiales</taxon>
        <taxon>Boseaceae</taxon>
        <taxon>Bosea</taxon>
    </lineage>
</organism>
<dbReference type="Pfam" id="PF13692">
    <property type="entry name" value="Glyco_trans_1_4"/>
    <property type="match status" value="1"/>
</dbReference>
<evidence type="ECO:0000256" key="1">
    <source>
        <dbReference type="ARBA" id="ARBA00022679"/>
    </source>
</evidence>
<dbReference type="EMBL" id="JBHSLU010000082">
    <property type="protein sequence ID" value="MFC5507986.1"/>
    <property type="molecule type" value="Genomic_DNA"/>
</dbReference>
<reference evidence="3" key="1">
    <citation type="journal article" date="2019" name="Int. J. Syst. Evol. Microbiol.">
        <title>The Global Catalogue of Microorganisms (GCM) 10K type strain sequencing project: providing services to taxonomists for standard genome sequencing and annotation.</title>
        <authorList>
            <consortium name="The Broad Institute Genomics Platform"/>
            <consortium name="The Broad Institute Genome Sequencing Center for Infectious Disease"/>
            <person name="Wu L."/>
            <person name="Ma J."/>
        </authorList>
    </citation>
    <scope>NUCLEOTIDE SEQUENCE [LARGE SCALE GENOMIC DNA]</scope>
    <source>
        <strain evidence="3">CCUG 43117</strain>
    </source>
</reference>